<gene>
    <name evidence="1" type="ORF">CBO05P1_150</name>
</gene>
<reference evidence="1" key="1">
    <citation type="submission" date="2013-10" db="EMBL/GenBank/DDBJ databases">
        <title>Draft genome sequence of Clostridium botulinum type B strain Osaka05.</title>
        <authorList>
            <person name="Sakaguchi Y."/>
            <person name="Hosomi K."/>
            <person name="Uchiyama J."/>
            <person name="Ogura Y."/>
            <person name="Sakaguchi M."/>
            <person name="Kohda T."/>
            <person name="Mukamoto M."/>
            <person name="Misawa N."/>
            <person name="Matsuzaki S."/>
            <person name="Hayashi T."/>
            <person name="Kozaki S."/>
        </authorList>
    </citation>
    <scope>NUCLEOTIDE SEQUENCE</scope>
    <source>
        <strain evidence="1">Osaka05</strain>
    </source>
</reference>
<dbReference type="EMBL" id="BA000058">
    <property type="protein sequence ID" value="BAO04869.1"/>
    <property type="molecule type" value="Genomic_DNA"/>
</dbReference>
<dbReference type="Proteomes" id="UP000054164">
    <property type="component" value="Unassembled WGS sequence"/>
</dbReference>
<name>A0A060N9I4_CLOBO</name>
<dbReference type="HOGENOM" id="CLU_2952102_0_0_9"/>
<sequence>MNNIYLTEAFDKYVNPTFFNMYVVAVQSGRLPIESLPPIYKERINELFNGEKEQENNTK</sequence>
<protein>
    <submittedName>
        <fullName evidence="1">Molybdopterin oxidoreductase, 4Fe-4S cluster-binding subunit</fullName>
    </submittedName>
</protein>
<organism evidence="1">
    <name type="scientific">Clostridium botulinum B str. Osaka05</name>
    <dbReference type="NCBI Taxonomy" id="1407017"/>
    <lineage>
        <taxon>Bacteria</taxon>
        <taxon>Bacillati</taxon>
        <taxon>Bacillota</taxon>
        <taxon>Clostridia</taxon>
        <taxon>Eubacteriales</taxon>
        <taxon>Clostridiaceae</taxon>
        <taxon>Clostridium</taxon>
    </lineage>
</organism>
<proteinExistence type="predicted"/>
<dbReference type="AlphaFoldDB" id="A0A060N9I4"/>
<dbReference type="RefSeq" id="WP_030031945.1">
    <property type="nucleotide sequence ID" value="NZ_BA000058.1"/>
</dbReference>
<accession>A0A060N9I4</accession>
<evidence type="ECO:0000313" key="1">
    <source>
        <dbReference type="EMBL" id="BAO04869.1"/>
    </source>
</evidence>